<dbReference type="GO" id="GO:0030257">
    <property type="term" value="C:type III protein secretion system complex"/>
    <property type="evidence" value="ECO:0007669"/>
    <property type="project" value="InterPro"/>
</dbReference>
<dbReference type="NCBIfam" id="TIGR01026">
    <property type="entry name" value="fliI_yscN"/>
    <property type="match status" value="1"/>
</dbReference>
<dbReference type="Proteomes" id="UP000199032">
    <property type="component" value="Unassembled WGS sequence"/>
</dbReference>
<dbReference type="CDD" id="cd01136">
    <property type="entry name" value="ATPase_flagellum-secretory_path_III"/>
    <property type="match status" value="1"/>
</dbReference>
<protein>
    <submittedName>
        <fullName evidence="9">Flagellum-specific ATP synthase</fullName>
        <ecNumber evidence="9">3.6.3.14</ecNumber>
    </submittedName>
</protein>
<dbReference type="GO" id="GO:0005737">
    <property type="term" value="C:cytoplasm"/>
    <property type="evidence" value="ECO:0007669"/>
    <property type="project" value="UniProtKB-SubCell"/>
</dbReference>
<dbReference type="GO" id="GO:0005524">
    <property type="term" value="F:ATP binding"/>
    <property type="evidence" value="ECO:0007669"/>
    <property type="project" value="UniProtKB-KW"/>
</dbReference>
<dbReference type="PANTHER" id="PTHR15184:SF9">
    <property type="entry name" value="SPI-1 TYPE 3 SECRETION SYSTEM ATPASE"/>
    <property type="match status" value="1"/>
</dbReference>
<dbReference type="InterPro" id="IPR027417">
    <property type="entry name" value="P-loop_NTPase"/>
</dbReference>
<evidence type="ECO:0000313" key="9">
    <source>
        <dbReference type="EMBL" id="CUS37767.1"/>
    </source>
</evidence>
<dbReference type="InterPro" id="IPR004100">
    <property type="entry name" value="ATPase_F1/V1/A1_a/bsu_N"/>
</dbReference>
<dbReference type="EMBL" id="CZQA01000010">
    <property type="protein sequence ID" value="CUS37767.1"/>
    <property type="molecule type" value="Genomic_DNA"/>
</dbReference>
<proteinExistence type="predicted"/>
<evidence type="ECO:0000259" key="8">
    <source>
        <dbReference type="SMART" id="SM00382"/>
    </source>
</evidence>
<evidence type="ECO:0000256" key="2">
    <source>
        <dbReference type="ARBA" id="ARBA00022448"/>
    </source>
</evidence>
<dbReference type="Pfam" id="PF02874">
    <property type="entry name" value="ATP-synt_ab_N"/>
    <property type="match status" value="1"/>
</dbReference>
<evidence type="ECO:0000313" key="10">
    <source>
        <dbReference type="Proteomes" id="UP000199032"/>
    </source>
</evidence>
<dbReference type="FunFam" id="3.40.50.12240:FF:000002">
    <property type="entry name" value="Flagellum-specific ATP synthase FliI"/>
    <property type="match status" value="1"/>
</dbReference>
<keyword evidence="9" id="KW-0378">Hydrolase</keyword>
<dbReference type="STRING" id="1742972.COMA1_40250"/>
<dbReference type="InterPro" id="IPR000194">
    <property type="entry name" value="ATPase_F1/V1/A1_a/bsu_nucl-bd"/>
</dbReference>
<dbReference type="InterPro" id="IPR005714">
    <property type="entry name" value="ATPase_T3SS_FliI/YscN"/>
</dbReference>
<keyword evidence="7" id="KW-1278">Translocase</keyword>
<dbReference type="GO" id="GO:0016887">
    <property type="term" value="F:ATP hydrolysis activity"/>
    <property type="evidence" value="ECO:0007669"/>
    <property type="project" value="InterPro"/>
</dbReference>
<evidence type="ECO:0000256" key="5">
    <source>
        <dbReference type="ARBA" id="ARBA00022840"/>
    </source>
</evidence>
<comment type="subcellular location">
    <subcellularLocation>
        <location evidence="1">Cytoplasm</location>
    </subcellularLocation>
</comment>
<dbReference type="GO" id="GO:0046933">
    <property type="term" value="F:proton-transporting ATP synthase activity, rotational mechanism"/>
    <property type="evidence" value="ECO:0007669"/>
    <property type="project" value="TreeGrafter"/>
</dbReference>
<keyword evidence="4" id="KW-0547">Nucleotide-binding</keyword>
<reference evidence="9 10" key="1">
    <citation type="submission" date="2015-10" db="EMBL/GenBank/DDBJ databases">
        <authorList>
            <person name="Gilbert D.G."/>
        </authorList>
    </citation>
    <scope>NUCLEOTIDE SEQUENCE [LARGE SCALE GENOMIC DNA]</scope>
    <source>
        <strain evidence="9">COMA1</strain>
    </source>
</reference>
<organism evidence="9 10">
    <name type="scientific">Candidatus Nitrospira nitrosa</name>
    <dbReference type="NCBI Taxonomy" id="1742972"/>
    <lineage>
        <taxon>Bacteria</taxon>
        <taxon>Pseudomonadati</taxon>
        <taxon>Nitrospirota</taxon>
        <taxon>Nitrospiria</taxon>
        <taxon>Nitrospirales</taxon>
        <taxon>Nitrospiraceae</taxon>
        <taxon>Nitrospira</taxon>
    </lineage>
</organism>
<evidence type="ECO:0000256" key="4">
    <source>
        <dbReference type="ARBA" id="ARBA00022741"/>
    </source>
</evidence>
<dbReference type="Pfam" id="PF00006">
    <property type="entry name" value="ATP-synt_ab"/>
    <property type="match status" value="1"/>
</dbReference>
<gene>
    <name evidence="9" type="primary">fliI</name>
    <name evidence="9" type="ORF">COMA1_40250</name>
</gene>
<keyword evidence="10" id="KW-1185">Reference proteome</keyword>
<evidence type="ECO:0000256" key="7">
    <source>
        <dbReference type="ARBA" id="ARBA00022967"/>
    </source>
</evidence>
<dbReference type="InterPro" id="IPR040627">
    <property type="entry name" value="T3SS_ATPase_C"/>
</dbReference>
<keyword evidence="5" id="KW-0067">ATP-binding</keyword>
<dbReference type="AlphaFoldDB" id="A0A0S4LJJ3"/>
<evidence type="ECO:0000256" key="1">
    <source>
        <dbReference type="ARBA" id="ARBA00004496"/>
    </source>
</evidence>
<evidence type="ECO:0000256" key="3">
    <source>
        <dbReference type="ARBA" id="ARBA00022490"/>
    </source>
</evidence>
<accession>A0A0S4LJJ3</accession>
<dbReference type="Pfam" id="PF18269">
    <property type="entry name" value="T3SS_ATPase_C"/>
    <property type="match status" value="1"/>
</dbReference>
<keyword evidence="6" id="KW-0653">Protein transport</keyword>
<keyword evidence="3" id="KW-0963">Cytoplasm</keyword>
<name>A0A0S4LJJ3_9BACT</name>
<evidence type="ECO:0000256" key="6">
    <source>
        <dbReference type="ARBA" id="ARBA00022927"/>
    </source>
</evidence>
<dbReference type="PANTHER" id="PTHR15184">
    <property type="entry name" value="ATP SYNTHASE"/>
    <property type="match status" value="1"/>
</dbReference>
<keyword evidence="2" id="KW-0813">Transport</keyword>
<dbReference type="EC" id="3.6.3.14" evidence="9"/>
<feature type="domain" description="AAA+ ATPase" evidence="8">
    <location>
        <begin position="157"/>
        <end position="339"/>
    </location>
</feature>
<dbReference type="Gene3D" id="3.40.50.12240">
    <property type="match status" value="1"/>
</dbReference>
<sequence>MGCLMSLSHLLEHIEPLEISGRVAQAVGMVVEGYGPMTTIGELCRITREVGEAPITAEVVGFRGDRVLLMPLGDMRGIGPASRITMTGQVASLAVGSGLLGRILDGCGDPIDGKGALKTSHSYPLHTAAPNPLKRARIQDPLDLGVRAINGFLTCGRGQKMGIFSGSGVGKSVLLGMISRYTKADVNVIALIGERGREVNEFLERDLGADALARSIVVVATSDQAPLIRLRAALVATTIAEYFRDAGQQVLLLMDSVTRLAYSQREVGLAIGEPPTTKGYTPSVFALLPQLLERVGTGPGPGTITGLYTVLVDGDDMNDPIADTVRSILDGHIVLSRTLAARNHFPAIDLLQSTSRVMRDIVGKTHHDAARRVLELMARYQQSEDLVLLGAYKAGMNAVLDKAVQAQDSINGYLRQATDQPASLASSVQELEALARQAT</sequence>
<dbReference type="SUPFAM" id="SSF52540">
    <property type="entry name" value="P-loop containing nucleoside triphosphate hydrolases"/>
    <property type="match status" value="1"/>
</dbReference>
<dbReference type="InterPro" id="IPR050053">
    <property type="entry name" value="ATPase_alpha/beta_chains"/>
</dbReference>
<dbReference type="SMART" id="SM00382">
    <property type="entry name" value="AAA"/>
    <property type="match status" value="1"/>
</dbReference>
<dbReference type="CDD" id="cd18117">
    <property type="entry name" value="ATP-synt_flagellum-secretory_path_III_N"/>
    <property type="match status" value="1"/>
</dbReference>
<dbReference type="InterPro" id="IPR003593">
    <property type="entry name" value="AAA+_ATPase"/>
</dbReference>
<dbReference type="GO" id="GO:0030254">
    <property type="term" value="P:protein secretion by the type III secretion system"/>
    <property type="evidence" value="ECO:0007669"/>
    <property type="project" value="InterPro"/>
</dbReference>